<name>A0ABQ9IM16_9NEOP</name>
<feature type="region of interest" description="Disordered" evidence="1">
    <location>
        <begin position="196"/>
        <end position="236"/>
    </location>
</feature>
<protein>
    <submittedName>
        <fullName evidence="2">Uncharacterized protein</fullName>
    </submittedName>
</protein>
<proteinExistence type="predicted"/>
<accession>A0ABQ9IM16</accession>
<evidence type="ECO:0000313" key="2">
    <source>
        <dbReference type="EMBL" id="KAJ8897220.1"/>
    </source>
</evidence>
<evidence type="ECO:0000256" key="1">
    <source>
        <dbReference type="SAM" id="MobiDB-lite"/>
    </source>
</evidence>
<feature type="compositionally biased region" description="Low complexity" evidence="1">
    <location>
        <begin position="217"/>
        <end position="226"/>
    </location>
</feature>
<dbReference type="Proteomes" id="UP001159363">
    <property type="component" value="Chromosome 1"/>
</dbReference>
<comment type="caution">
    <text evidence="2">The sequence shown here is derived from an EMBL/GenBank/DDBJ whole genome shotgun (WGS) entry which is preliminary data.</text>
</comment>
<reference evidence="2 3" key="1">
    <citation type="submission" date="2023-02" db="EMBL/GenBank/DDBJ databases">
        <title>LHISI_Scaffold_Assembly.</title>
        <authorList>
            <person name="Stuart O.P."/>
            <person name="Cleave R."/>
            <person name="Magrath M.J.L."/>
            <person name="Mikheyev A.S."/>
        </authorList>
    </citation>
    <scope>NUCLEOTIDE SEQUENCE [LARGE SCALE GENOMIC DNA]</scope>
    <source>
        <strain evidence="2">Daus_M_001</strain>
        <tissue evidence="2">Leg muscle</tissue>
    </source>
</reference>
<sequence length="979" mass="106995">MVTFDSDPGSLASIWHTLAYKTKMAATAMSAGPPQTTLPGSESRVLLSCSGLKIAFWRERGAERFDCSPATKTNRVQSPAGSLPDFCNRAGMQGWLKREIPEKTCRPAASSGIITTCENPGVTRPRGEHYSPCLEASPTNVPPQNLHYSTSYLSLYTTALAANTTALDPGSTPTDGHLPASRQVTPQVTTFSPIRPCANISPSPSELTHSSLHSSGFTPSRRFTPRTPRPPTSPNLTSSFVLFTDVPLLPQLGLVTSLSKRLPTFGPQGGRGTVTPGQTSIIDGRLATGQRAGLPGRRWSWSPPPPLRAGPCMELAFSAFTTTGLHLNNRRTRPSCLLQLQKSTAGVHTENDARRLLQHLDLQGIFISTSTRNRYNASSHEIKLLYPFLDEHLQADEDIISYLPCEDSPYGMPAFANDENLQHMQRDCVSRRLEQLLETRIIPDVVMDNSGVDEDSVFLNGNCCGCHLLGGCCLRLDSDELSNLWHYSRWCSEAFDSGLPNLPEDLGDLEHTRVINFCAPFDHQSFNLSINQNRNQDSVCRSQSGGERVLVGASLGWSESWVDKSWVELVLSGASLGRSESWVERVLDGASLGWSKSWVKLVLGGESLKWSKSWVKRVLGGASLGWREFVGWMGPSNFSDVLCVSMTVAVATPETAALPCHCLACTATVSDRHSPCHLAGRRGLMARPLQHRKPATASSLCKLYFLTRAHFTSFLPSFLSPIKVATWLKEFCTSDARLHHRSSKLDPRSDLRSTQKNASPSEFRAGLEIEIHGGSTVSLLASHQGDPGSIPGRITPYFSHACRTMLFSEGFLGDLPFPSILALLHNSFQTSTLALKTSMLRAVEISSLNRAHNSIPNISYQCLDFGDNHPHPVTHITQQAGGLPTSCQVPRCTQLKANRQAYPPRDKRRKWPDANYSKALPLSTCRPACLSLQQCFLTLAAACLSVTQVIRGRSGLVVRLLASHLGEPGSIRGGVTRQT</sequence>
<gene>
    <name evidence="2" type="ORF">PR048_002566</name>
</gene>
<dbReference type="EMBL" id="JARBHB010000001">
    <property type="protein sequence ID" value="KAJ8897220.1"/>
    <property type="molecule type" value="Genomic_DNA"/>
</dbReference>
<organism evidence="2 3">
    <name type="scientific">Dryococelus australis</name>
    <dbReference type="NCBI Taxonomy" id="614101"/>
    <lineage>
        <taxon>Eukaryota</taxon>
        <taxon>Metazoa</taxon>
        <taxon>Ecdysozoa</taxon>
        <taxon>Arthropoda</taxon>
        <taxon>Hexapoda</taxon>
        <taxon>Insecta</taxon>
        <taxon>Pterygota</taxon>
        <taxon>Neoptera</taxon>
        <taxon>Polyneoptera</taxon>
        <taxon>Phasmatodea</taxon>
        <taxon>Verophasmatodea</taxon>
        <taxon>Anareolatae</taxon>
        <taxon>Phasmatidae</taxon>
        <taxon>Eurycanthinae</taxon>
        <taxon>Dryococelus</taxon>
    </lineage>
</organism>
<evidence type="ECO:0000313" key="3">
    <source>
        <dbReference type="Proteomes" id="UP001159363"/>
    </source>
</evidence>
<feature type="compositionally biased region" description="Polar residues" evidence="1">
    <location>
        <begin position="200"/>
        <end position="216"/>
    </location>
</feature>
<keyword evidence="3" id="KW-1185">Reference proteome</keyword>